<accession>A0ABW4AC13</accession>
<feature type="non-terminal residue" evidence="1">
    <location>
        <position position="1"/>
    </location>
</feature>
<evidence type="ECO:0000313" key="2">
    <source>
        <dbReference type="Proteomes" id="UP001597183"/>
    </source>
</evidence>
<keyword evidence="2" id="KW-1185">Reference proteome</keyword>
<organism evidence="1 2">
    <name type="scientific">Actinoplanes sichuanensis</name>
    <dbReference type="NCBI Taxonomy" id="512349"/>
    <lineage>
        <taxon>Bacteria</taxon>
        <taxon>Bacillati</taxon>
        <taxon>Actinomycetota</taxon>
        <taxon>Actinomycetes</taxon>
        <taxon>Micromonosporales</taxon>
        <taxon>Micromonosporaceae</taxon>
        <taxon>Actinoplanes</taxon>
    </lineage>
</organism>
<protein>
    <submittedName>
        <fullName evidence="1">Uncharacterized protein</fullName>
    </submittedName>
</protein>
<dbReference type="Proteomes" id="UP001597183">
    <property type="component" value="Unassembled WGS sequence"/>
</dbReference>
<name>A0ABW4AC13_9ACTN</name>
<comment type="caution">
    <text evidence="1">The sequence shown here is derived from an EMBL/GenBank/DDBJ whole genome shotgun (WGS) entry which is preliminary data.</text>
</comment>
<dbReference type="EMBL" id="JBHTMK010000028">
    <property type="protein sequence ID" value="MFD1367637.1"/>
    <property type="molecule type" value="Genomic_DNA"/>
</dbReference>
<evidence type="ECO:0000313" key="1">
    <source>
        <dbReference type="EMBL" id="MFD1367637.1"/>
    </source>
</evidence>
<gene>
    <name evidence="1" type="ORF">ACFQ5G_19975</name>
</gene>
<reference evidence="2" key="1">
    <citation type="journal article" date="2019" name="Int. J. Syst. Evol. Microbiol.">
        <title>The Global Catalogue of Microorganisms (GCM) 10K type strain sequencing project: providing services to taxonomists for standard genome sequencing and annotation.</title>
        <authorList>
            <consortium name="The Broad Institute Genomics Platform"/>
            <consortium name="The Broad Institute Genome Sequencing Center for Infectious Disease"/>
            <person name="Wu L."/>
            <person name="Ma J."/>
        </authorList>
    </citation>
    <scope>NUCLEOTIDE SEQUENCE [LARGE SCALE GENOMIC DNA]</scope>
    <source>
        <strain evidence="2">CCM 7526</strain>
    </source>
</reference>
<sequence length="465" mass="49564">LTVKNFVDLIRKSDKAGTRVKAGAQTAYDASAAEQMTFLGDGIVTAHEADREEQIRIEAGENEALRLKLIEEAARKRALAVLLVAATDGMLAASDRDFITYIWENAEEGTTVRGAAERAVLSREPADWNDYIHTGIHEAREADRQLALRKKYEADVAKADAVLAEATAAGQHILAVAARKALAGSATELDQFLRVGQFDLDLVTGFETGEVPLNWSHTPAWSDAIQGVNACPIADTQSHATKVASTTAAVATAAASVRSAEAALAAIPASSTAARAAAAAKVAATKAQLATAEKNKAAAVAAQAACAAKKPENSVVNNERAHTGTSAIRYYGVDQSTSRSHAYFNAINLTRITVKPTTKLTYWVYPESNSWINHVVAANSTCVAVDLLFSNGSTLRDSGAVDQKGNRAHPSFQCGKLTPETWNKVEVNLGAHFNGQAITTLRIAYDQYPNTGSYRGYFDDISITD</sequence>
<proteinExistence type="predicted"/>